<accession>A0A8H6JBP0</accession>
<protein>
    <submittedName>
        <fullName evidence="2">Uncharacterized protein</fullName>
    </submittedName>
</protein>
<feature type="region of interest" description="Disordered" evidence="1">
    <location>
        <begin position="1"/>
        <end position="20"/>
    </location>
</feature>
<reference evidence="2" key="1">
    <citation type="journal article" date="2020" name="Phytopathology">
        <title>Genome Sequence Resources of Colletotrichum truncatum, C. plurivorum, C. musicola, and C. sojae: Four Species Pathogenic to Soybean (Glycine max).</title>
        <authorList>
            <person name="Rogerio F."/>
            <person name="Boufleur T.R."/>
            <person name="Ciampi-Guillardi M."/>
            <person name="Sukno S.A."/>
            <person name="Thon M.R."/>
            <person name="Massola Junior N.S."/>
            <person name="Baroncelli R."/>
        </authorList>
    </citation>
    <scope>NUCLEOTIDE SEQUENCE</scope>
    <source>
        <strain evidence="2">LFN0074</strain>
    </source>
</reference>
<name>A0A8H6JBP0_9PEZI</name>
<dbReference type="EMBL" id="WIGM01000864">
    <property type="protein sequence ID" value="KAF6810149.1"/>
    <property type="molecule type" value="Genomic_DNA"/>
</dbReference>
<proteinExistence type="predicted"/>
<organism evidence="2 3">
    <name type="scientific">Colletotrichum musicola</name>
    <dbReference type="NCBI Taxonomy" id="2175873"/>
    <lineage>
        <taxon>Eukaryota</taxon>
        <taxon>Fungi</taxon>
        <taxon>Dikarya</taxon>
        <taxon>Ascomycota</taxon>
        <taxon>Pezizomycotina</taxon>
        <taxon>Sordariomycetes</taxon>
        <taxon>Hypocreomycetidae</taxon>
        <taxon>Glomerellales</taxon>
        <taxon>Glomerellaceae</taxon>
        <taxon>Colletotrichum</taxon>
        <taxon>Colletotrichum orchidearum species complex</taxon>
    </lineage>
</organism>
<dbReference type="Proteomes" id="UP000639643">
    <property type="component" value="Unassembled WGS sequence"/>
</dbReference>
<evidence type="ECO:0000313" key="2">
    <source>
        <dbReference type="EMBL" id="KAF6810149.1"/>
    </source>
</evidence>
<sequence length="96" mass="11117">MDRHPNVGPRDQGPVHRKRDSYIDRTRIPSIPTFHSSSAINFVNILRNTFSLPSLRITLLSLRLITLVSEDLIYYSLRYNDSVPRYCYTASIPSFC</sequence>
<dbReference type="AlphaFoldDB" id="A0A8H6JBP0"/>
<evidence type="ECO:0000256" key="1">
    <source>
        <dbReference type="SAM" id="MobiDB-lite"/>
    </source>
</evidence>
<keyword evidence="3" id="KW-1185">Reference proteome</keyword>
<evidence type="ECO:0000313" key="3">
    <source>
        <dbReference type="Proteomes" id="UP000639643"/>
    </source>
</evidence>
<comment type="caution">
    <text evidence="2">The sequence shown here is derived from an EMBL/GenBank/DDBJ whole genome shotgun (WGS) entry which is preliminary data.</text>
</comment>
<gene>
    <name evidence="2" type="ORF">CMUS01_13530</name>
</gene>